<keyword evidence="7 8" id="KW-0472">Membrane</keyword>
<dbReference type="EMBL" id="JPWU03001140">
    <property type="protein sequence ID" value="KAG2502818.1"/>
    <property type="molecule type" value="Genomic_DNA"/>
</dbReference>
<dbReference type="GO" id="GO:0016020">
    <property type="term" value="C:membrane"/>
    <property type="evidence" value="ECO:0007669"/>
    <property type="project" value="UniProtKB-SubCell"/>
</dbReference>
<comment type="subcellular location">
    <subcellularLocation>
        <location evidence="1">Membrane</location>
        <topology evidence="1">Multi-pass membrane protein</topology>
    </subcellularLocation>
</comment>
<feature type="transmembrane region" description="Helical" evidence="8">
    <location>
        <begin position="288"/>
        <end position="312"/>
    </location>
</feature>
<dbReference type="Pfam" id="PF00005">
    <property type="entry name" value="ABC_tran"/>
    <property type="match status" value="1"/>
</dbReference>
<sequence length="657" mass="72626">TRDVADFLLDLGTNKQRQYETLLADEHKQMDPRSEFHQNFWDGTLTLMQRQVKMTLRNTALLKSRFMMSLVLGLLNASTFYQFDETDAQVVIGIIYVAVNFVILGQSAQVPVFMATRDIFNKQRGANFFRTSSFVLATSVSQIPLAVIETLVFGTIIYWMCGFVATAGGYIVFELIIFLSSMMFAAWFFFLAVVMPDMNVAGPVSQLSLVFSTLFCGFVITKGVIPDYLVWMYWISPQAWGIRAAAVNQYTDSQFNVCMYGDVDYCQQYGMTIGEYSLTTFDVPTERIWLWLGIVYLIAVYALFMVIAWGVLEFWRTEEAVNVSLKTDDTSVSIERSTSQVDYNLMATPRSVASKKKVIPDEVSVPVIQTSEKGFIPVTLAFRDLWYSVPDPLNPKQTIDLLKGISGFALPGTITALMGSSGAGKTTLMDVIAGRKTGGSIKGQVLLNGHPATDLAIRRATGYCEQMDIHSDASTFREALTFSAFLRQDADVPDSQKYDSVNECLDLLDLHPIANQIIRGSSTEQMKRLTIGVELAAQPSVLFLDEPTSGLDARSAKLIMDGVRKVADTGRTIICTIHQPSALVFSVFDSLLLLKRGGEMVFFGDLGVKATNMVAYFESIDGVSKLEESSNPATWMLGVIGAGVGSSIYTGGHLRTI</sequence>
<keyword evidence="3 8" id="KW-0812">Transmembrane</keyword>
<dbReference type="SMART" id="SM00382">
    <property type="entry name" value="AAA"/>
    <property type="match status" value="1"/>
</dbReference>
<evidence type="ECO:0000256" key="4">
    <source>
        <dbReference type="ARBA" id="ARBA00022741"/>
    </source>
</evidence>
<keyword evidence="6 8" id="KW-1133">Transmembrane helix</keyword>
<dbReference type="GO" id="GO:0016887">
    <property type="term" value="F:ATP hydrolysis activity"/>
    <property type="evidence" value="ECO:0007669"/>
    <property type="project" value="InterPro"/>
</dbReference>
<dbReference type="Proteomes" id="UP000792063">
    <property type="component" value="Unassembled WGS sequence"/>
</dbReference>
<dbReference type="GO" id="GO:0140359">
    <property type="term" value="F:ABC-type transporter activity"/>
    <property type="evidence" value="ECO:0007669"/>
    <property type="project" value="InterPro"/>
</dbReference>
<reference evidence="10" key="1">
    <citation type="journal article" date="2015" name="Genom Data">
        <title>Genome sequences of six Phytophthora species associated with forests in New Zealand.</title>
        <authorList>
            <person name="Studholme D.J."/>
            <person name="McDougal R.L."/>
            <person name="Sambles C."/>
            <person name="Hansen E."/>
            <person name="Hardy G."/>
            <person name="Grant M."/>
            <person name="Ganley R.J."/>
            <person name="Williams N.M."/>
        </authorList>
    </citation>
    <scope>NUCLEOTIDE SEQUENCE</scope>
    <source>
        <strain evidence="10">NZFS 3630</strain>
    </source>
</reference>
<comment type="caution">
    <text evidence="10">The sequence shown here is derived from an EMBL/GenBank/DDBJ whole genome shotgun (WGS) entry which is preliminary data.</text>
</comment>
<evidence type="ECO:0000256" key="2">
    <source>
        <dbReference type="ARBA" id="ARBA00022448"/>
    </source>
</evidence>
<name>A0A921S8S6_9STRA</name>
<organism evidence="10 11">
    <name type="scientific">Phytophthora kernoviae</name>
    <dbReference type="NCBI Taxonomy" id="325452"/>
    <lineage>
        <taxon>Eukaryota</taxon>
        <taxon>Sar</taxon>
        <taxon>Stramenopiles</taxon>
        <taxon>Oomycota</taxon>
        <taxon>Peronosporomycetes</taxon>
        <taxon>Peronosporales</taxon>
        <taxon>Peronosporaceae</taxon>
        <taxon>Phytophthora</taxon>
    </lineage>
</organism>
<protein>
    <recommendedName>
        <fullName evidence="9">ABC transporter domain-containing protein</fullName>
    </recommendedName>
</protein>
<evidence type="ECO:0000256" key="1">
    <source>
        <dbReference type="ARBA" id="ARBA00004141"/>
    </source>
</evidence>
<evidence type="ECO:0000256" key="7">
    <source>
        <dbReference type="ARBA" id="ARBA00023136"/>
    </source>
</evidence>
<dbReference type="Gene3D" id="3.40.50.300">
    <property type="entry name" value="P-loop containing nucleotide triphosphate hydrolases"/>
    <property type="match status" value="1"/>
</dbReference>
<feature type="transmembrane region" description="Helical" evidence="8">
    <location>
        <begin position="66"/>
        <end position="83"/>
    </location>
</feature>
<keyword evidence="5" id="KW-0067">ATP-binding</keyword>
<evidence type="ECO:0000256" key="6">
    <source>
        <dbReference type="ARBA" id="ARBA00022989"/>
    </source>
</evidence>
<dbReference type="InterPro" id="IPR027417">
    <property type="entry name" value="P-loop_NTPase"/>
</dbReference>
<dbReference type="CDD" id="cd03232">
    <property type="entry name" value="ABCG_PDR_domain2"/>
    <property type="match status" value="1"/>
</dbReference>
<keyword evidence="2" id="KW-0813">Transport</keyword>
<feature type="domain" description="ABC transporter" evidence="9">
    <location>
        <begin position="380"/>
        <end position="622"/>
    </location>
</feature>
<dbReference type="GO" id="GO:0005524">
    <property type="term" value="F:ATP binding"/>
    <property type="evidence" value="ECO:0007669"/>
    <property type="project" value="UniProtKB-KW"/>
</dbReference>
<dbReference type="InterPro" id="IPR013525">
    <property type="entry name" value="ABC2_TM"/>
</dbReference>
<keyword evidence="4" id="KW-0547">Nucleotide-binding</keyword>
<evidence type="ECO:0000256" key="8">
    <source>
        <dbReference type="SAM" id="Phobius"/>
    </source>
</evidence>
<feature type="transmembrane region" description="Helical" evidence="8">
    <location>
        <begin position="89"/>
        <end position="113"/>
    </location>
</feature>
<feature type="transmembrane region" description="Helical" evidence="8">
    <location>
        <begin position="171"/>
        <end position="195"/>
    </location>
</feature>
<accession>A0A921S8S6</accession>
<dbReference type="InterPro" id="IPR034003">
    <property type="entry name" value="ABCG_PDR_2"/>
</dbReference>
<dbReference type="SUPFAM" id="SSF52540">
    <property type="entry name" value="P-loop containing nucleoside triphosphate hydrolases"/>
    <property type="match status" value="1"/>
</dbReference>
<evidence type="ECO:0000256" key="5">
    <source>
        <dbReference type="ARBA" id="ARBA00022840"/>
    </source>
</evidence>
<dbReference type="Pfam" id="PF01061">
    <property type="entry name" value="ABC2_membrane"/>
    <property type="match status" value="1"/>
</dbReference>
<evidence type="ECO:0000313" key="10">
    <source>
        <dbReference type="EMBL" id="KAG2502818.1"/>
    </source>
</evidence>
<feature type="transmembrane region" description="Helical" evidence="8">
    <location>
        <begin position="207"/>
        <end position="225"/>
    </location>
</feature>
<evidence type="ECO:0000313" key="11">
    <source>
        <dbReference type="Proteomes" id="UP000792063"/>
    </source>
</evidence>
<dbReference type="AlphaFoldDB" id="A0A921S8S6"/>
<reference evidence="10" key="2">
    <citation type="submission" date="2020-06" db="EMBL/GenBank/DDBJ databases">
        <authorList>
            <person name="Studholme D.J."/>
        </authorList>
    </citation>
    <scope>NUCLEOTIDE SEQUENCE</scope>
    <source>
        <strain evidence="10">NZFS 3630</strain>
    </source>
</reference>
<gene>
    <name evidence="10" type="ORF">JM18_009536</name>
</gene>
<evidence type="ECO:0000259" key="9">
    <source>
        <dbReference type="PROSITE" id="PS50893"/>
    </source>
</evidence>
<dbReference type="FunFam" id="3.40.50.300:FF:000289">
    <property type="entry name" value="ABC transporter G family member 31"/>
    <property type="match status" value="1"/>
</dbReference>
<feature type="non-terminal residue" evidence="10">
    <location>
        <position position="1"/>
    </location>
</feature>
<feature type="transmembrane region" description="Helical" evidence="8">
    <location>
        <begin position="134"/>
        <end position="159"/>
    </location>
</feature>
<dbReference type="InterPro" id="IPR003439">
    <property type="entry name" value="ABC_transporter-like_ATP-bd"/>
</dbReference>
<proteinExistence type="predicted"/>
<dbReference type="InterPro" id="IPR003593">
    <property type="entry name" value="AAA+_ATPase"/>
</dbReference>
<dbReference type="PROSITE" id="PS50893">
    <property type="entry name" value="ABC_TRANSPORTER_2"/>
    <property type="match status" value="1"/>
</dbReference>
<dbReference type="PANTHER" id="PTHR19241">
    <property type="entry name" value="ATP-BINDING CASSETTE TRANSPORTER"/>
    <property type="match status" value="1"/>
</dbReference>
<evidence type="ECO:0000256" key="3">
    <source>
        <dbReference type="ARBA" id="ARBA00022692"/>
    </source>
</evidence>